<evidence type="ECO:0000256" key="1">
    <source>
        <dbReference type="SAM" id="MobiDB-lite"/>
    </source>
</evidence>
<gene>
    <name evidence="2" type="ORF">JDV02_000364</name>
</gene>
<dbReference type="OrthoDB" id="4921798at2759"/>
<evidence type="ECO:0008006" key="4">
    <source>
        <dbReference type="Google" id="ProtNLM"/>
    </source>
</evidence>
<name>A0A9Q8V5E8_9HYPO</name>
<dbReference type="Pfam" id="PF06089">
    <property type="entry name" value="Asparaginase_II"/>
    <property type="match status" value="2"/>
</dbReference>
<feature type="compositionally biased region" description="Gly residues" evidence="1">
    <location>
        <begin position="128"/>
        <end position="144"/>
    </location>
</feature>
<organism evidence="2 3">
    <name type="scientific">Purpureocillium takamizusanense</name>
    <dbReference type="NCBI Taxonomy" id="2060973"/>
    <lineage>
        <taxon>Eukaryota</taxon>
        <taxon>Fungi</taxon>
        <taxon>Dikarya</taxon>
        <taxon>Ascomycota</taxon>
        <taxon>Pezizomycotina</taxon>
        <taxon>Sordariomycetes</taxon>
        <taxon>Hypocreomycetidae</taxon>
        <taxon>Hypocreales</taxon>
        <taxon>Ophiocordycipitaceae</taxon>
        <taxon>Purpureocillium</taxon>
    </lineage>
</organism>
<feature type="region of interest" description="Disordered" evidence="1">
    <location>
        <begin position="262"/>
        <end position="305"/>
    </location>
</feature>
<proteinExistence type="predicted"/>
<dbReference type="KEGG" id="ptkz:JDV02_000364"/>
<evidence type="ECO:0000313" key="3">
    <source>
        <dbReference type="Proteomes" id="UP000829364"/>
    </source>
</evidence>
<dbReference type="EMBL" id="CP086354">
    <property type="protein sequence ID" value="UNI13640.1"/>
    <property type="molecule type" value="Genomic_DNA"/>
</dbReference>
<protein>
    <recommendedName>
        <fullName evidence="4">Asparaginase</fullName>
    </recommendedName>
</protein>
<feature type="compositionally biased region" description="Low complexity" evidence="1">
    <location>
        <begin position="262"/>
        <end position="282"/>
    </location>
</feature>
<feature type="compositionally biased region" description="Low complexity" evidence="1">
    <location>
        <begin position="9"/>
        <end position="22"/>
    </location>
</feature>
<accession>A0A9Q8V5E8</accession>
<dbReference type="PANTHER" id="PTHR42110:SF1">
    <property type="entry name" value="L-ASPARAGINASE, PUTATIVE (AFU_ORTHOLOGUE AFUA_3G11890)-RELATED"/>
    <property type="match status" value="1"/>
</dbReference>
<sequence>MAVLTSSMAKPTTRPSASPTTAAHVVTTRNGIVENRHEIHACVVDASPAVQGNNPRPRLLLQLGSSPSRFTLVRSAAKPWQALVIVETGALERFGFDDADLALMCASHSSEERHVARARAMLLARRGNGNGNGDNGNGDNGNGNDGEADLRCGPHPALLRPRDELWMRSGHVPTPVWSNCSGKHAGVLAAAEVLGAGAEGYHELAHPVQQRVRAVTEELSGLRPDEVGWAVDGCNMASPAMPLTNLAHIYARFAQAADDVASSSSSTSSASSSSAFTSTSSSSPPPSETKRPAAAAAAAATALPSPRERHMARIFNAMTTHPDMVAGEDRFCTALMRAFGGRLFGKVGADGCYAIGLREGEETRRLGARGALGIAVKVEDGNMDVVYAAAAEILRQLGVGSDEERRALEPFRQKQLVNTAGLVTGGYEFPFEMQAN</sequence>
<dbReference type="PANTHER" id="PTHR42110">
    <property type="entry name" value="L-ASPARAGINASE, PUTATIVE (AFU_ORTHOLOGUE AFUA_3G11890)-RELATED"/>
    <property type="match status" value="1"/>
</dbReference>
<evidence type="ECO:0000313" key="2">
    <source>
        <dbReference type="EMBL" id="UNI13640.1"/>
    </source>
</evidence>
<dbReference type="Proteomes" id="UP000829364">
    <property type="component" value="Chromosome 1"/>
</dbReference>
<keyword evidence="3" id="KW-1185">Reference proteome</keyword>
<dbReference type="GeneID" id="72062329"/>
<feature type="region of interest" description="Disordered" evidence="1">
    <location>
        <begin position="126"/>
        <end position="149"/>
    </location>
</feature>
<feature type="region of interest" description="Disordered" evidence="1">
    <location>
        <begin position="1"/>
        <end position="22"/>
    </location>
</feature>
<dbReference type="RefSeq" id="XP_047837121.1">
    <property type="nucleotide sequence ID" value="XM_047981163.1"/>
</dbReference>
<reference evidence="2" key="1">
    <citation type="submission" date="2021-11" db="EMBL/GenBank/DDBJ databases">
        <title>Purpureocillium_takamizusanense_genome.</title>
        <authorList>
            <person name="Nguyen N.-H."/>
        </authorList>
    </citation>
    <scope>NUCLEOTIDE SEQUENCE</scope>
    <source>
        <strain evidence="2">PT3</strain>
    </source>
</reference>
<dbReference type="AlphaFoldDB" id="A0A9Q8V5E8"/>
<dbReference type="InterPro" id="IPR010349">
    <property type="entry name" value="Asparaginase_II"/>
</dbReference>
<feature type="compositionally biased region" description="Low complexity" evidence="1">
    <location>
        <begin position="293"/>
        <end position="302"/>
    </location>
</feature>